<accession>A0A1E5W4L4</accession>
<dbReference type="GO" id="GO:0004497">
    <property type="term" value="F:monooxygenase activity"/>
    <property type="evidence" value="ECO:0007669"/>
    <property type="project" value="UniProtKB-KW"/>
</dbReference>
<reference evidence="7 8" key="1">
    <citation type="submission" date="2016-09" db="EMBL/GenBank/DDBJ databases">
        <title>The draft genome of Dichanthelium oligosanthes: A C3 panicoid grass species.</title>
        <authorList>
            <person name="Studer A.J."/>
            <person name="Schnable J.C."/>
            <person name="Brutnell T.P."/>
        </authorList>
    </citation>
    <scope>NUCLEOTIDE SEQUENCE [LARGE SCALE GENOMIC DNA]</scope>
    <source>
        <strain evidence="8">cv. Kellogg 1175</strain>
        <tissue evidence="7">Leaf</tissue>
    </source>
</reference>
<dbReference type="STRING" id="888268.A0A1E5W4L4"/>
<proteinExistence type="inferred from homology"/>
<sequence>MQFFITSDPQNVRHIFTSNHANYPKGEEFAEIFDIMRGSLFTVDGESCRRHRAKVQSIICNPQMLGLITSTCRDKVEKGLLPFLTHMANTETAFDMQQLNTRYSFDVTATPVFGVDPGLLSTAMPPLHTTDAMDTALEVPFFRHTMPALCWKVMRRLNIGPEKRLATAQKVLREFVVKMIETRKAHHRAVDQEEGEEADASLDIQSSYINDPDYADEVLHATLINYLVAGRDTVGTGLSWFWYNITRNPSVLLTIRKELAPIASRKAAATKGPNAMVTFDPEEIKELVYLQAAVFETLRLYPPAPIERKAVLHDDIMPSGHGVRAGDTVLISLYAMARMEPVWGDDCQEYRPERWLSDDGSKLQYVPSHKFLTFSSGPRMCLGKDIGVMQLKTAVANVAWNFDVELVERHPVEPKLSCILQMKNGLMMKVKKRVE</sequence>
<organism evidence="7 8">
    <name type="scientific">Dichanthelium oligosanthes</name>
    <dbReference type="NCBI Taxonomy" id="888268"/>
    <lineage>
        <taxon>Eukaryota</taxon>
        <taxon>Viridiplantae</taxon>
        <taxon>Streptophyta</taxon>
        <taxon>Embryophyta</taxon>
        <taxon>Tracheophyta</taxon>
        <taxon>Spermatophyta</taxon>
        <taxon>Magnoliopsida</taxon>
        <taxon>Liliopsida</taxon>
        <taxon>Poales</taxon>
        <taxon>Poaceae</taxon>
        <taxon>PACMAD clade</taxon>
        <taxon>Panicoideae</taxon>
        <taxon>Panicodae</taxon>
        <taxon>Paniceae</taxon>
        <taxon>Dichantheliinae</taxon>
        <taxon>Dichanthelium</taxon>
    </lineage>
</organism>
<evidence type="ECO:0000256" key="6">
    <source>
        <dbReference type="RuleBase" id="RU000461"/>
    </source>
</evidence>
<dbReference type="Pfam" id="PF00067">
    <property type="entry name" value="p450"/>
    <property type="match status" value="1"/>
</dbReference>
<keyword evidence="4 5" id="KW-0408">Iron</keyword>
<dbReference type="CDD" id="cd11064">
    <property type="entry name" value="CYP86A"/>
    <property type="match status" value="1"/>
</dbReference>
<protein>
    <submittedName>
        <fullName evidence="7">Alkane hydroxylase MAH1</fullName>
    </submittedName>
</protein>
<evidence type="ECO:0000256" key="2">
    <source>
        <dbReference type="ARBA" id="ARBA00022723"/>
    </source>
</evidence>
<dbReference type="PROSITE" id="PS00086">
    <property type="entry name" value="CYTOCHROME_P450"/>
    <property type="match status" value="1"/>
</dbReference>
<name>A0A1E5W4L4_9POAL</name>
<dbReference type="InterPro" id="IPR001128">
    <property type="entry name" value="Cyt_P450"/>
</dbReference>
<dbReference type="InterPro" id="IPR017972">
    <property type="entry name" value="Cyt_P450_CS"/>
</dbReference>
<evidence type="ECO:0000256" key="5">
    <source>
        <dbReference type="PIRSR" id="PIRSR602401-1"/>
    </source>
</evidence>
<dbReference type="PANTHER" id="PTHR24296">
    <property type="entry name" value="CYTOCHROME P450"/>
    <property type="match status" value="1"/>
</dbReference>
<evidence type="ECO:0000256" key="1">
    <source>
        <dbReference type="ARBA" id="ARBA00010617"/>
    </source>
</evidence>
<dbReference type="GO" id="GO:0020037">
    <property type="term" value="F:heme binding"/>
    <property type="evidence" value="ECO:0007669"/>
    <property type="project" value="InterPro"/>
</dbReference>
<dbReference type="GO" id="GO:0016705">
    <property type="term" value="F:oxidoreductase activity, acting on paired donors, with incorporation or reduction of molecular oxygen"/>
    <property type="evidence" value="ECO:0007669"/>
    <property type="project" value="InterPro"/>
</dbReference>
<dbReference type="Proteomes" id="UP000095767">
    <property type="component" value="Unassembled WGS sequence"/>
</dbReference>
<evidence type="ECO:0000313" key="8">
    <source>
        <dbReference type="Proteomes" id="UP000095767"/>
    </source>
</evidence>
<dbReference type="InterPro" id="IPR036396">
    <property type="entry name" value="Cyt_P450_sf"/>
</dbReference>
<keyword evidence="5 6" id="KW-0349">Heme</keyword>
<keyword evidence="3 6" id="KW-0560">Oxidoreductase</keyword>
<gene>
    <name evidence="7" type="ORF">BAE44_0006694</name>
</gene>
<dbReference type="PRINTS" id="PR00463">
    <property type="entry name" value="EP450I"/>
</dbReference>
<keyword evidence="6" id="KW-0503">Monooxygenase</keyword>
<dbReference type="InterPro" id="IPR002401">
    <property type="entry name" value="Cyt_P450_E_grp-I"/>
</dbReference>
<dbReference type="Gene3D" id="1.10.630.10">
    <property type="entry name" value="Cytochrome P450"/>
    <property type="match status" value="1"/>
</dbReference>
<dbReference type="SUPFAM" id="SSF48264">
    <property type="entry name" value="Cytochrome P450"/>
    <property type="match status" value="1"/>
</dbReference>
<comment type="similarity">
    <text evidence="1 6">Belongs to the cytochrome P450 family.</text>
</comment>
<dbReference type="GO" id="GO:0005506">
    <property type="term" value="F:iron ion binding"/>
    <property type="evidence" value="ECO:0007669"/>
    <property type="project" value="InterPro"/>
</dbReference>
<feature type="binding site" description="axial binding residue" evidence="5">
    <location>
        <position position="381"/>
    </location>
    <ligand>
        <name>heme</name>
        <dbReference type="ChEBI" id="CHEBI:30413"/>
    </ligand>
    <ligandPart>
        <name>Fe</name>
        <dbReference type="ChEBI" id="CHEBI:18248"/>
    </ligandPart>
</feature>
<dbReference type="OrthoDB" id="3203564at2759"/>
<dbReference type="GO" id="GO:0006629">
    <property type="term" value="P:lipid metabolic process"/>
    <property type="evidence" value="ECO:0007669"/>
    <property type="project" value="UniProtKB-ARBA"/>
</dbReference>
<dbReference type="EMBL" id="LWDX02021632">
    <property type="protein sequence ID" value="OEL32287.1"/>
    <property type="molecule type" value="Genomic_DNA"/>
</dbReference>
<evidence type="ECO:0000313" key="7">
    <source>
        <dbReference type="EMBL" id="OEL32287.1"/>
    </source>
</evidence>
<keyword evidence="2 5" id="KW-0479">Metal-binding</keyword>
<evidence type="ECO:0000256" key="4">
    <source>
        <dbReference type="ARBA" id="ARBA00023004"/>
    </source>
</evidence>
<evidence type="ECO:0000256" key="3">
    <source>
        <dbReference type="ARBA" id="ARBA00023002"/>
    </source>
</evidence>
<keyword evidence="8" id="KW-1185">Reference proteome</keyword>
<dbReference type="AlphaFoldDB" id="A0A1E5W4L4"/>
<dbReference type="PRINTS" id="PR00385">
    <property type="entry name" value="P450"/>
</dbReference>
<comment type="cofactor">
    <cofactor evidence="5">
        <name>heme</name>
        <dbReference type="ChEBI" id="CHEBI:30413"/>
    </cofactor>
</comment>
<comment type="caution">
    <text evidence="7">The sequence shown here is derived from an EMBL/GenBank/DDBJ whole genome shotgun (WGS) entry which is preliminary data.</text>
</comment>